<dbReference type="PANTHER" id="PTHR30157">
    <property type="entry name" value="FERRIC REDUCTASE, NADPH-DEPENDENT"/>
    <property type="match status" value="1"/>
</dbReference>
<dbReference type="PANTHER" id="PTHR30157:SF0">
    <property type="entry name" value="NADPH-DEPENDENT FERRIC-CHELATE REDUCTASE"/>
    <property type="match status" value="1"/>
</dbReference>
<keyword evidence="4" id="KW-1185">Reference proteome</keyword>
<organism evidence="3 4">
    <name type="scientific">Kineococcus mangrovi</name>
    <dbReference type="NCBI Taxonomy" id="1660183"/>
    <lineage>
        <taxon>Bacteria</taxon>
        <taxon>Bacillati</taxon>
        <taxon>Actinomycetota</taxon>
        <taxon>Actinomycetes</taxon>
        <taxon>Kineosporiales</taxon>
        <taxon>Kineosporiaceae</taxon>
        <taxon>Kineococcus</taxon>
    </lineage>
</organism>
<dbReference type="InterPro" id="IPR039261">
    <property type="entry name" value="FNR_nucleotide-bd"/>
</dbReference>
<evidence type="ECO:0000259" key="2">
    <source>
        <dbReference type="PROSITE" id="PS51384"/>
    </source>
</evidence>
<gene>
    <name evidence="3" type="ORF">AB2L28_14595</name>
</gene>
<reference evidence="3 4" key="1">
    <citation type="submission" date="2024-07" db="EMBL/GenBank/DDBJ databases">
        <authorList>
            <person name="Thanompreechachai J."/>
            <person name="Duangmal K."/>
        </authorList>
    </citation>
    <scope>NUCLEOTIDE SEQUENCE [LARGE SCALE GENOMIC DNA]</scope>
    <source>
        <strain evidence="3 4">TBRC 1896</strain>
    </source>
</reference>
<dbReference type="Pfam" id="PF08021">
    <property type="entry name" value="FAD_binding_9"/>
    <property type="match status" value="1"/>
</dbReference>
<dbReference type="PROSITE" id="PS51384">
    <property type="entry name" value="FAD_FR"/>
    <property type="match status" value="1"/>
</dbReference>
<comment type="caution">
    <text evidence="3">The sequence shown here is derived from an EMBL/GenBank/DDBJ whole genome shotgun (WGS) entry which is preliminary data.</text>
</comment>
<dbReference type="Pfam" id="PF04954">
    <property type="entry name" value="SIP"/>
    <property type="match status" value="1"/>
</dbReference>
<dbReference type="Proteomes" id="UP001566476">
    <property type="component" value="Unassembled WGS sequence"/>
</dbReference>
<dbReference type="InterPro" id="IPR039374">
    <property type="entry name" value="SIP_fam"/>
</dbReference>
<protein>
    <submittedName>
        <fullName evidence="3">Siderophore-interacting protein</fullName>
    </submittedName>
</protein>
<dbReference type="InterPro" id="IPR007037">
    <property type="entry name" value="SIP_rossman_dom"/>
</dbReference>
<sequence length="291" mass="32094">MSTPTTVSGFTADVENERTAQFWFDLVPRVLQVQEVTRLAARMVRVRFTGEDLHGFPTVAPEDHLKLFFDRAPDGSPNVPVLDADGRWNPGAHVHRDYTVRAFDPAGPHLDVDFVLHDHGIAGRWAGTARPGDRLAALGPRGAFLVKDVADWYVLAADETALPALARWVEGLRPGVPVTAFVEVTDAGDEIPLASAADLDVHWLHRGQDPAGTTTLLVDALRSADLPAGTGYVWVAGEALSVKPARRYLARELGLDRDSYDVDGYWRRGTRNHDHHEDDHEDDHEDHESGE</sequence>
<dbReference type="Gene3D" id="3.40.50.80">
    <property type="entry name" value="Nucleotide-binding domain of ferredoxin-NADP reductase (FNR) module"/>
    <property type="match status" value="1"/>
</dbReference>
<proteinExistence type="predicted"/>
<evidence type="ECO:0000256" key="1">
    <source>
        <dbReference type="SAM" id="MobiDB-lite"/>
    </source>
</evidence>
<dbReference type="Gene3D" id="2.40.30.10">
    <property type="entry name" value="Translation factors"/>
    <property type="match status" value="1"/>
</dbReference>
<name>A0ABV4I777_9ACTN</name>
<dbReference type="SUPFAM" id="SSF63380">
    <property type="entry name" value="Riboflavin synthase domain-like"/>
    <property type="match status" value="1"/>
</dbReference>
<feature type="domain" description="FAD-binding FR-type" evidence="2">
    <location>
        <begin position="26"/>
        <end position="147"/>
    </location>
</feature>
<dbReference type="RefSeq" id="WP_370719705.1">
    <property type="nucleotide sequence ID" value="NZ_JBGGTQ010000006.1"/>
</dbReference>
<evidence type="ECO:0000313" key="3">
    <source>
        <dbReference type="EMBL" id="MEZ0493464.1"/>
    </source>
</evidence>
<dbReference type="InterPro" id="IPR017927">
    <property type="entry name" value="FAD-bd_FR_type"/>
</dbReference>
<dbReference type="InterPro" id="IPR017938">
    <property type="entry name" value="Riboflavin_synthase-like_b-brl"/>
</dbReference>
<dbReference type="InterPro" id="IPR013113">
    <property type="entry name" value="SIP_FAD-bd"/>
</dbReference>
<dbReference type="EMBL" id="JBGGTQ010000006">
    <property type="protein sequence ID" value="MEZ0493464.1"/>
    <property type="molecule type" value="Genomic_DNA"/>
</dbReference>
<accession>A0ABV4I777</accession>
<feature type="region of interest" description="Disordered" evidence="1">
    <location>
        <begin position="270"/>
        <end position="291"/>
    </location>
</feature>
<dbReference type="CDD" id="cd06193">
    <property type="entry name" value="siderophore_interacting"/>
    <property type="match status" value="1"/>
</dbReference>
<evidence type="ECO:0000313" key="4">
    <source>
        <dbReference type="Proteomes" id="UP001566476"/>
    </source>
</evidence>